<dbReference type="InterPro" id="IPR011234">
    <property type="entry name" value="Fumarylacetoacetase-like_C"/>
</dbReference>
<dbReference type="SUPFAM" id="SSF56529">
    <property type="entry name" value="FAH"/>
    <property type="match status" value="1"/>
</dbReference>
<dbReference type="Pfam" id="PF01557">
    <property type="entry name" value="FAA_hydrolase"/>
    <property type="match status" value="1"/>
</dbReference>
<accession>A0A2Z3HAW8</accession>
<dbReference type="InterPro" id="IPR051121">
    <property type="entry name" value="FAH"/>
</dbReference>
<sequence>MQFGKALRGGRETVVAVERGVVYPLDLGRNPAVRTLADLLHAPDPVATARELLDTSATADRLETTQFRPPVDQQEVWAAGVTYKRSKIAREEESVGAAQFYDKVYSAPRPELFLKATPARVVAPGSPVRVRTDATWSVPEPELALVISPAGTIVGYTIGNDMSSRDIEGENPLYLPQAKIYRGSCSVGPLVTPAALMPELPGVEIRLVIARGGKTAFEGSTTLAQMARTVESLAEWLFKENEFPHGALLLTGTGIVPPDDFTLKSGDDVSITITGIGTLRNPVA</sequence>
<dbReference type="GO" id="GO:0044281">
    <property type="term" value="P:small molecule metabolic process"/>
    <property type="evidence" value="ECO:0007669"/>
    <property type="project" value="UniProtKB-ARBA"/>
</dbReference>
<dbReference type="Proteomes" id="UP000245802">
    <property type="component" value="Chromosome"/>
</dbReference>
<feature type="domain" description="Fumarylacetoacetase-like C-terminal" evidence="3">
    <location>
        <begin position="105"/>
        <end position="283"/>
    </location>
</feature>
<keyword evidence="4" id="KW-0413">Isomerase</keyword>
<dbReference type="KEGG" id="gog:C1280_16035"/>
<dbReference type="RefSeq" id="WP_010040744.1">
    <property type="nucleotide sequence ID" value="NZ_CP025958.1"/>
</dbReference>
<keyword evidence="5" id="KW-1185">Reference proteome</keyword>
<proteinExistence type="inferred from homology"/>
<evidence type="ECO:0000313" key="4">
    <source>
        <dbReference type="EMBL" id="AWM38350.1"/>
    </source>
</evidence>
<dbReference type="OrthoDB" id="9779415at2"/>
<dbReference type="GO" id="GO:0046872">
    <property type="term" value="F:metal ion binding"/>
    <property type="evidence" value="ECO:0007669"/>
    <property type="project" value="UniProtKB-KW"/>
</dbReference>
<dbReference type="PANTHER" id="PTHR42796:SF7">
    <property type="entry name" value="2-DEHYDRO-3-DEOXY-D-ARABINONATE DEHYDRATASE"/>
    <property type="match status" value="1"/>
</dbReference>
<evidence type="ECO:0000313" key="5">
    <source>
        <dbReference type="Proteomes" id="UP000245802"/>
    </source>
</evidence>
<name>A0A2Z3HAW8_9BACT</name>
<keyword evidence="2" id="KW-0479">Metal-binding</keyword>
<organism evidence="4 5">
    <name type="scientific">Gemmata obscuriglobus</name>
    <dbReference type="NCBI Taxonomy" id="114"/>
    <lineage>
        <taxon>Bacteria</taxon>
        <taxon>Pseudomonadati</taxon>
        <taxon>Planctomycetota</taxon>
        <taxon>Planctomycetia</taxon>
        <taxon>Gemmatales</taxon>
        <taxon>Gemmataceae</taxon>
        <taxon>Gemmata</taxon>
    </lineage>
</organism>
<protein>
    <submittedName>
        <fullName evidence="4">2-hydroxyhepta-2,4-diene-1,7-dioate isomerase</fullName>
    </submittedName>
</protein>
<reference evidence="4 5" key="1">
    <citation type="submission" date="2018-01" db="EMBL/GenBank/DDBJ databases">
        <title>G. obscuriglobus.</title>
        <authorList>
            <person name="Franke J."/>
            <person name="Blomberg W."/>
            <person name="Selmecki A."/>
        </authorList>
    </citation>
    <scope>NUCLEOTIDE SEQUENCE [LARGE SCALE GENOMIC DNA]</scope>
    <source>
        <strain evidence="4 5">DSM 5831</strain>
    </source>
</reference>
<evidence type="ECO:0000259" key="3">
    <source>
        <dbReference type="Pfam" id="PF01557"/>
    </source>
</evidence>
<dbReference type="GO" id="GO:0016853">
    <property type="term" value="F:isomerase activity"/>
    <property type="evidence" value="ECO:0007669"/>
    <property type="project" value="UniProtKB-KW"/>
</dbReference>
<dbReference type="EMBL" id="CP025958">
    <property type="protein sequence ID" value="AWM38350.1"/>
    <property type="molecule type" value="Genomic_DNA"/>
</dbReference>
<evidence type="ECO:0000256" key="1">
    <source>
        <dbReference type="ARBA" id="ARBA00010211"/>
    </source>
</evidence>
<gene>
    <name evidence="4" type="ORF">C1280_16035</name>
</gene>
<dbReference type="PANTHER" id="PTHR42796">
    <property type="entry name" value="FUMARYLACETOACETATE HYDROLASE DOMAIN-CONTAINING PROTEIN 2A-RELATED"/>
    <property type="match status" value="1"/>
</dbReference>
<comment type="similarity">
    <text evidence="1">Belongs to the FAH family.</text>
</comment>
<dbReference type="Gene3D" id="3.90.850.10">
    <property type="entry name" value="Fumarylacetoacetase-like, C-terminal domain"/>
    <property type="match status" value="1"/>
</dbReference>
<dbReference type="AlphaFoldDB" id="A0A2Z3HAW8"/>
<dbReference type="InterPro" id="IPR036663">
    <property type="entry name" value="Fumarylacetoacetase_C_sf"/>
</dbReference>
<evidence type="ECO:0000256" key="2">
    <source>
        <dbReference type="ARBA" id="ARBA00022723"/>
    </source>
</evidence>